<evidence type="ECO:0000256" key="4">
    <source>
        <dbReference type="ARBA" id="ARBA00023004"/>
    </source>
</evidence>
<comment type="similarity">
    <text evidence="1 5">Belongs to the iron/ascorbate-dependent oxidoreductase family.</text>
</comment>
<evidence type="ECO:0000259" key="6">
    <source>
        <dbReference type="PROSITE" id="PS51471"/>
    </source>
</evidence>
<reference evidence="7 8" key="1">
    <citation type="submission" date="2019-04" db="EMBL/GenBank/DDBJ databases">
        <title>Friends and foes A comparative genomics study of 23 Aspergillus species from section Flavi.</title>
        <authorList>
            <consortium name="DOE Joint Genome Institute"/>
            <person name="Kjaerbolling I."/>
            <person name="Vesth T."/>
            <person name="Frisvad J.C."/>
            <person name="Nybo J.L."/>
            <person name="Theobald S."/>
            <person name="Kildgaard S."/>
            <person name="Isbrandt T."/>
            <person name="Kuo A."/>
            <person name="Sato A."/>
            <person name="Lyhne E.K."/>
            <person name="Kogle M.E."/>
            <person name="Wiebenga A."/>
            <person name="Kun R.S."/>
            <person name="Lubbers R.J."/>
            <person name="Makela M.R."/>
            <person name="Barry K."/>
            <person name="Chovatia M."/>
            <person name="Clum A."/>
            <person name="Daum C."/>
            <person name="Haridas S."/>
            <person name="He G."/>
            <person name="LaButti K."/>
            <person name="Lipzen A."/>
            <person name="Mondo S."/>
            <person name="Riley R."/>
            <person name="Salamov A."/>
            <person name="Simmons B.A."/>
            <person name="Magnuson J.K."/>
            <person name="Henrissat B."/>
            <person name="Mortensen U.H."/>
            <person name="Larsen T.O."/>
            <person name="Devries R.P."/>
            <person name="Grigoriev I.V."/>
            <person name="Machida M."/>
            <person name="Baker S.E."/>
            <person name="Andersen M.R."/>
        </authorList>
    </citation>
    <scope>NUCLEOTIDE SEQUENCE [LARGE SCALE GENOMIC DNA]</scope>
    <source>
        <strain evidence="7 8">CBS 117625</strain>
    </source>
</reference>
<sequence>MTENFSSIPILDYSLSTSPGTRPEFLRDLRDALIKVGFFYLQNHQVPTTARQDLLNQSQELFDLSPEKKSEIDMSNSKHFVGYVGLDQSTTSKKQDHRETYTLGYEQPAPGPNEPVYRNLQGPNLWPDKKILPRFKPVIETYMAEVAKLADEFKVLIAEALGIHLPELMNLFDAEPFGRLTLAKYSKPESGSEEQLTQGKGRHKDSGFLTFLLPGTPHMGLEAMNAAGEWIPVPPIPGAMIINVGVQLEALTDGVCNAAIHRVLVQRRDFIDDHGHDMGPRFSFPLFLTISLNKACKKPLDLPQHILAMVTDDDVRQTARSNLQRLFQGGCAGNRVFNERLRVYRKAAHKWWPDHLAEALQQQLDKPVYTIR</sequence>
<keyword evidence="2 5" id="KW-0479">Metal-binding</keyword>
<dbReference type="PANTHER" id="PTHR10209">
    <property type="entry name" value="OXIDOREDUCTASE, 2OG-FE II OXYGENASE FAMILY PROTEIN"/>
    <property type="match status" value="1"/>
</dbReference>
<dbReference type="Gene3D" id="2.60.120.330">
    <property type="entry name" value="B-lactam Antibiotic, Isopenicillin N Synthase, Chain"/>
    <property type="match status" value="1"/>
</dbReference>
<dbReference type="OrthoDB" id="627829at2759"/>
<evidence type="ECO:0000256" key="5">
    <source>
        <dbReference type="RuleBase" id="RU003682"/>
    </source>
</evidence>
<dbReference type="RefSeq" id="XP_031913874.1">
    <property type="nucleotide sequence ID" value="XM_032064020.1"/>
</dbReference>
<protein>
    <submittedName>
        <fullName evidence="7">Putative oxidoreductase</fullName>
    </submittedName>
</protein>
<dbReference type="Proteomes" id="UP000325672">
    <property type="component" value="Unassembled WGS sequence"/>
</dbReference>
<dbReference type="SUPFAM" id="SSF51197">
    <property type="entry name" value="Clavaminate synthase-like"/>
    <property type="match status" value="1"/>
</dbReference>
<dbReference type="GeneID" id="43648230"/>
<keyword evidence="8" id="KW-1185">Reference proteome</keyword>
<accession>A0A5N6SVK5</accession>
<keyword evidence="3 5" id="KW-0560">Oxidoreductase</keyword>
<dbReference type="Pfam" id="PF03171">
    <property type="entry name" value="2OG-FeII_Oxy"/>
    <property type="match status" value="1"/>
</dbReference>
<proteinExistence type="inferred from homology"/>
<dbReference type="PROSITE" id="PS51471">
    <property type="entry name" value="FE2OG_OXY"/>
    <property type="match status" value="1"/>
</dbReference>
<dbReference type="GO" id="GO:0046872">
    <property type="term" value="F:metal ion binding"/>
    <property type="evidence" value="ECO:0007669"/>
    <property type="project" value="UniProtKB-KW"/>
</dbReference>
<dbReference type="InterPro" id="IPR027443">
    <property type="entry name" value="IPNS-like_sf"/>
</dbReference>
<evidence type="ECO:0000313" key="7">
    <source>
        <dbReference type="EMBL" id="KAE8137811.1"/>
    </source>
</evidence>
<name>A0A5N6SVK5_ASPPS</name>
<organism evidence="7 8">
    <name type="scientific">Aspergillus pseudotamarii</name>
    <dbReference type="NCBI Taxonomy" id="132259"/>
    <lineage>
        <taxon>Eukaryota</taxon>
        <taxon>Fungi</taxon>
        <taxon>Dikarya</taxon>
        <taxon>Ascomycota</taxon>
        <taxon>Pezizomycotina</taxon>
        <taxon>Eurotiomycetes</taxon>
        <taxon>Eurotiomycetidae</taxon>
        <taxon>Eurotiales</taxon>
        <taxon>Aspergillaceae</taxon>
        <taxon>Aspergillus</taxon>
        <taxon>Aspergillus subgen. Circumdati</taxon>
    </lineage>
</organism>
<gene>
    <name evidence="7" type="ORF">BDV38DRAFT_84032</name>
</gene>
<dbReference type="InterPro" id="IPR005123">
    <property type="entry name" value="Oxoglu/Fe-dep_dioxygenase_dom"/>
</dbReference>
<dbReference type="EMBL" id="ML743575">
    <property type="protein sequence ID" value="KAE8137811.1"/>
    <property type="molecule type" value="Genomic_DNA"/>
</dbReference>
<evidence type="ECO:0000256" key="1">
    <source>
        <dbReference type="ARBA" id="ARBA00008056"/>
    </source>
</evidence>
<dbReference type="InterPro" id="IPR026992">
    <property type="entry name" value="DIOX_N"/>
</dbReference>
<evidence type="ECO:0000256" key="2">
    <source>
        <dbReference type="ARBA" id="ARBA00022723"/>
    </source>
</evidence>
<dbReference type="InterPro" id="IPR044861">
    <property type="entry name" value="IPNS-like_FE2OG_OXY"/>
</dbReference>
<evidence type="ECO:0000256" key="3">
    <source>
        <dbReference type="ARBA" id="ARBA00023002"/>
    </source>
</evidence>
<feature type="domain" description="Fe2OG dioxygenase" evidence="6">
    <location>
        <begin position="176"/>
        <end position="290"/>
    </location>
</feature>
<dbReference type="GO" id="GO:0016491">
    <property type="term" value="F:oxidoreductase activity"/>
    <property type="evidence" value="ECO:0007669"/>
    <property type="project" value="UniProtKB-KW"/>
</dbReference>
<dbReference type="PRINTS" id="PR00682">
    <property type="entry name" value="IPNSYNTHASE"/>
</dbReference>
<dbReference type="PANTHER" id="PTHR10209:SF812">
    <property type="entry name" value="2OG-FE(II) OXYGENASE FAMILY, PUTATIVE (AFU_ORTHOLOGUE AFUA_3G14880)-RELATED"/>
    <property type="match status" value="1"/>
</dbReference>
<evidence type="ECO:0000313" key="8">
    <source>
        <dbReference type="Proteomes" id="UP000325672"/>
    </source>
</evidence>
<dbReference type="Pfam" id="PF14226">
    <property type="entry name" value="DIOX_N"/>
    <property type="match status" value="1"/>
</dbReference>
<dbReference type="GO" id="GO:0044283">
    <property type="term" value="P:small molecule biosynthetic process"/>
    <property type="evidence" value="ECO:0007669"/>
    <property type="project" value="UniProtKB-ARBA"/>
</dbReference>
<dbReference type="AlphaFoldDB" id="A0A5N6SVK5"/>
<keyword evidence="4 5" id="KW-0408">Iron</keyword>